<protein>
    <submittedName>
        <fullName evidence="1">15221_t:CDS:1</fullName>
    </submittedName>
</protein>
<dbReference type="EMBL" id="CAJVPU010000525">
    <property type="protein sequence ID" value="CAG8453410.1"/>
    <property type="molecule type" value="Genomic_DNA"/>
</dbReference>
<feature type="non-terminal residue" evidence="1">
    <location>
        <position position="1"/>
    </location>
</feature>
<accession>A0ACA9K5U4</accession>
<evidence type="ECO:0000313" key="2">
    <source>
        <dbReference type="Proteomes" id="UP000789702"/>
    </source>
</evidence>
<organism evidence="1 2">
    <name type="scientific">Dentiscutata heterogama</name>
    <dbReference type="NCBI Taxonomy" id="1316150"/>
    <lineage>
        <taxon>Eukaryota</taxon>
        <taxon>Fungi</taxon>
        <taxon>Fungi incertae sedis</taxon>
        <taxon>Mucoromycota</taxon>
        <taxon>Glomeromycotina</taxon>
        <taxon>Glomeromycetes</taxon>
        <taxon>Diversisporales</taxon>
        <taxon>Gigasporaceae</taxon>
        <taxon>Dentiscutata</taxon>
    </lineage>
</organism>
<evidence type="ECO:0000313" key="1">
    <source>
        <dbReference type="EMBL" id="CAG8453410.1"/>
    </source>
</evidence>
<reference evidence="1" key="1">
    <citation type="submission" date="2021-06" db="EMBL/GenBank/DDBJ databases">
        <authorList>
            <person name="Kallberg Y."/>
            <person name="Tangrot J."/>
            <person name="Rosling A."/>
        </authorList>
    </citation>
    <scope>NUCLEOTIDE SEQUENCE</scope>
    <source>
        <strain evidence="1">IL203A</strain>
    </source>
</reference>
<keyword evidence="2" id="KW-1185">Reference proteome</keyword>
<dbReference type="Proteomes" id="UP000789702">
    <property type="component" value="Unassembled WGS sequence"/>
</dbReference>
<sequence>HSLSWHWSPYLESLVHFLLEIATAVRVFANMLWGFVIVNIIIAIIIIVNLVQNRQYEIDNCIQTLQKQSNVDTSQQSDICTHRETTLIVRNVAIAILLILFSVLFARVSSVYAQKLEMRVKHSRRQTPTTLGTLASISTTEIPIR</sequence>
<gene>
    <name evidence="1" type="ORF">DHETER_LOCUS948</name>
</gene>
<proteinExistence type="predicted"/>
<name>A0ACA9K5U4_9GLOM</name>
<comment type="caution">
    <text evidence="1">The sequence shown here is derived from an EMBL/GenBank/DDBJ whole genome shotgun (WGS) entry which is preliminary data.</text>
</comment>